<keyword evidence="2" id="KW-0238">DNA-binding</keyword>
<evidence type="ECO:0000256" key="3">
    <source>
        <dbReference type="ARBA" id="ARBA00023163"/>
    </source>
</evidence>
<evidence type="ECO:0000256" key="1">
    <source>
        <dbReference type="ARBA" id="ARBA00023015"/>
    </source>
</evidence>
<evidence type="ECO:0000259" key="5">
    <source>
        <dbReference type="PROSITE" id="PS01124"/>
    </source>
</evidence>
<evidence type="ECO:0000256" key="2">
    <source>
        <dbReference type="ARBA" id="ARBA00023125"/>
    </source>
</evidence>
<dbReference type="Proteomes" id="UP000659172">
    <property type="component" value="Unassembled WGS sequence"/>
</dbReference>
<name>A0ABX2QAM6_9HYPH</name>
<accession>A0ABX2QAM6</accession>
<protein>
    <submittedName>
        <fullName evidence="6">AraC family transcriptional regulator ligand-binding domain-containing protein</fullName>
    </submittedName>
</protein>
<reference evidence="6 7" key="1">
    <citation type="submission" date="2020-06" db="EMBL/GenBank/DDBJ databases">
        <title>Rhizobium sp.nov. isolated from the tomato plant.</title>
        <authorList>
            <person name="Thin K.K."/>
            <person name="Zhang X."/>
            <person name="He S."/>
        </authorList>
    </citation>
    <scope>NUCLEOTIDE SEQUENCE [LARGE SCALE GENOMIC DNA]</scope>
    <source>
        <strain evidence="6 7">DBTS2</strain>
    </source>
</reference>
<dbReference type="InterPro" id="IPR018060">
    <property type="entry name" value="HTH_AraC"/>
</dbReference>
<gene>
    <name evidence="6" type="ORF">HV823_05415</name>
</gene>
<dbReference type="SMART" id="SM00342">
    <property type="entry name" value="HTH_ARAC"/>
    <property type="match status" value="1"/>
</dbReference>
<keyword evidence="1" id="KW-0805">Transcription regulation</keyword>
<dbReference type="Gene3D" id="1.10.10.60">
    <property type="entry name" value="Homeodomain-like"/>
    <property type="match status" value="1"/>
</dbReference>
<keyword evidence="7" id="KW-1185">Reference proteome</keyword>
<dbReference type="Pfam" id="PF12625">
    <property type="entry name" value="Arabinose_bd"/>
    <property type="match status" value="1"/>
</dbReference>
<dbReference type="InterPro" id="IPR032687">
    <property type="entry name" value="AraC-type_N"/>
</dbReference>
<evidence type="ECO:0000313" key="7">
    <source>
        <dbReference type="Proteomes" id="UP000659172"/>
    </source>
</evidence>
<dbReference type="SUPFAM" id="SSF46689">
    <property type="entry name" value="Homeodomain-like"/>
    <property type="match status" value="1"/>
</dbReference>
<dbReference type="PANTHER" id="PTHR47894">
    <property type="entry name" value="HTH-TYPE TRANSCRIPTIONAL REGULATOR GADX"/>
    <property type="match status" value="1"/>
</dbReference>
<dbReference type="PROSITE" id="PS01124">
    <property type="entry name" value="HTH_ARAC_FAMILY_2"/>
    <property type="match status" value="1"/>
</dbReference>
<dbReference type="PRINTS" id="PR00032">
    <property type="entry name" value="HTHARAC"/>
</dbReference>
<organism evidence="6 7">
    <name type="scientific">Mycoplana rhizolycopersici</name>
    <dbReference type="NCBI Taxonomy" id="2746702"/>
    <lineage>
        <taxon>Bacteria</taxon>
        <taxon>Pseudomonadati</taxon>
        <taxon>Pseudomonadota</taxon>
        <taxon>Alphaproteobacteria</taxon>
        <taxon>Hyphomicrobiales</taxon>
        <taxon>Rhizobiaceae</taxon>
        <taxon>Mycoplana</taxon>
    </lineage>
</organism>
<keyword evidence="3" id="KW-0804">Transcription</keyword>
<dbReference type="InterPro" id="IPR009057">
    <property type="entry name" value="Homeodomain-like_sf"/>
</dbReference>
<dbReference type="RefSeq" id="WP_176948738.1">
    <property type="nucleotide sequence ID" value="NZ_JABXYK010000003.1"/>
</dbReference>
<comment type="caution">
    <text evidence="6">The sequence shown here is derived from an EMBL/GenBank/DDBJ whole genome shotgun (WGS) entry which is preliminary data.</text>
</comment>
<dbReference type="PANTHER" id="PTHR47894:SF4">
    <property type="entry name" value="HTH-TYPE TRANSCRIPTIONAL REGULATOR GADX"/>
    <property type="match status" value="1"/>
</dbReference>
<feature type="region of interest" description="Disordered" evidence="4">
    <location>
        <begin position="347"/>
        <end position="372"/>
    </location>
</feature>
<dbReference type="EMBL" id="JABXYK010000003">
    <property type="protein sequence ID" value="NVP54690.1"/>
    <property type="molecule type" value="Genomic_DNA"/>
</dbReference>
<evidence type="ECO:0000313" key="6">
    <source>
        <dbReference type="EMBL" id="NVP54690.1"/>
    </source>
</evidence>
<proteinExistence type="predicted"/>
<dbReference type="Pfam" id="PF12833">
    <property type="entry name" value="HTH_18"/>
    <property type="match status" value="1"/>
</dbReference>
<feature type="domain" description="HTH araC/xylS-type" evidence="5">
    <location>
        <begin position="231"/>
        <end position="333"/>
    </location>
</feature>
<evidence type="ECO:0000256" key="4">
    <source>
        <dbReference type="SAM" id="MobiDB-lite"/>
    </source>
</evidence>
<sequence length="372" mass="40672">MAEIPVISNRILHGMPAFIRREISQKALLQANHAVGFDLELIESENCFIPHTAVIGFVEAAARAAGEANFGVLIAPMMDVANYGSYGRYVFGAGTLGQAIERAISALRFHSTGDKMSVAIIGDEVRYSYVFALAGRDGWGNTACAAAGVLLSLFRGYLPRDWRPLRIELDIDRPRQGGLFEDVFQCPVLFNAPAVTIVTERHHLSATPRRASWPTITIEDVARDRQGGAPRDLLNVIVEQIRAQVLTGSVSIDSAAQSMDTSVRTLQRELNRAGTDFRSLTNAARVQRASELLRHTNDSVTRVSAELGYSSPANFARAFRKTTGNGPREFRFDLQDIPSLRDHAELLGRSPPSTDIDMNGGAASDIDFTETL</sequence>
<dbReference type="InterPro" id="IPR020449">
    <property type="entry name" value="Tscrpt_reg_AraC-type_HTH"/>
</dbReference>